<dbReference type="PANTHER" id="PTHR36834">
    <property type="entry name" value="MEMBRANE PROTEIN-RELATED"/>
    <property type="match status" value="1"/>
</dbReference>
<dbReference type="Pfam" id="PF04892">
    <property type="entry name" value="VanZ"/>
    <property type="match status" value="1"/>
</dbReference>
<reference evidence="3" key="2">
    <citation type="submission" date="2020-09" db="EMBL/GenBank/DDBJ databases">
        <authorList>
            <person name="Sun Q."/>
            <person name="Zhou Y."/>
        </authorList>
    </citation>
    <scope>NUCLEOTIDE SEQUENCE</scope>
    <source>
        <strain evidence="3">CGMCC 1.12408</strain>
    </source>
</reference>
<proteinExistence type="predicted"/>
<dbReference type="InterPro" id="IPR053150">
    <property type="entry name" value="Teicoplanin_resist-assoc"/>
</dbReference>
<reference evidence="3" key="1">
    <citation type="journal article" date="2014" name="Int. J. Syst. Evol. Microbiol.">
        <title>Complete genome sequence of Corynebacterium casei LMG S-19264T (=DSM 44701T), isolated from a smear-ripened cheese.</title>
        <authorList>
            <consortium name="US DOE Joint Genome Institute (JGI-PGF)"/>
            <person name="Walter F."/>
            <person name="Albersmeier A."/>
            <person name="Kalinowski J."/>
            <person name="Ruckert C."/>
        </authorList>
    </citation>
    <scope>NUCLEOTIDE SEQUENCE</scope>
    <source>
        <strain evidence="3">CGMCC 1.12408</strain>
    </source>
</reference>
<feature type="transmembrane region" description="Helical" evidence="1">
    <location>
        <begin position="130"/>
        <end position="147"/>
    </location>
</feature>
<sequence>MKRVGKYVLRISFVFYLFALIVLLFLGSRGDMMAGMSLIEYAKSSSNLVPFQTISTYIKAIFNGSMNIDIPIKNLFGNAFMFLPMGIYLPSFLRKINKLSLFAFAMVILLFVIEVIQIVTRRGSFDVDDFILNMFGALIGFAILKMNSIQKLINRTSFQSNSL</sequence>
<keyword evidence="1" id="KW-1133">Transmembrane helix</keyword>
<feature type="domain" description="VanZ-like" evidence="2">
    <location>
        <begin position="13"/>
        <end position="145"/>
    </location>
</feature>
<dbReference type="PANTHER" id="PTHR36834:SF1">
    <property type="entry name" value="INTEGRAL MEMBRANE PROTEIN"/>
    <property type="match status" value="1"/>
</dbReference>
<protein>
    <recommendedName>
        <fullName evidence="2">VanZ-like domain-containing protein</fullName>
    </recommendedName>
</protein>
<dbReference type="RefSeq" id="WP_188384916.1">
    <property type="nucleotide sequence ID" value="NZ_BMEY01000011.1"/>
</dbReference>
<keyword evidence="1" id="KW-0472">Membrane</keyword>
<feature type="transmembrane region" description="Helical" evidence="1">
    <location>
        <begin position="100"/>
        <end position="118"/>
    </location>
</feature>
<comment type="caution">
    <text evidence="3">The sequence shown here is derived from an EMBL/GenBank/DDBJ whole genome shotgun (WGS) entry which is preliminary data.</text>
</comment>
<dbReference type="Proteomes" id="UP000613512">
    <property type="component" value="Unassembled WGS sequence"/>
</dbReference>
<dbReference type="InterPro" id="IPR006976">
    <property type="entry name" value="VanZ-like"/>
</dbReference>
<evidence type="ECO:0000313" key="4">
    <source>
        <dbReference type="Proteomes" id="UP000613512"/>
    </source>
</evidence>
<organism evidence="3 4">
    <name type="scientific">Ornithinibacillus halotolerans</name>
    <dbReference type="NCBI Taxonomy" id="1274357"/>
    <lineage>
        <taxon>Bacteria</taxon>
        <taxon>Bacillati</taxon>
        <taxon>Bacillota</taxon>
        <taxon>Bacilli</taxon>
        <taxon>Bacillales</taxon>
        <taxon>Bacillaceae</taxon>
        <taxon>Ornithinibacillus</taxon>
    </lineage>
</organism>
<dbReference type="AlphaFoldDB" id="A0A916S3F5"/>
<gene>
    <name evidence="3" type="ORF">GCM10008025_24150</name>
</gene>
<dbReference type="EMBL" id="BMEY01000011">
    <property type="protein sequence ID" value="GGA79896.1"/>
    <property type="molecule type" value="Genomic_DNA"/>
</dbReference>
<accession>A0A916S3F5</accession>
<feature type="transmembrane region" description="Helical" evidence="1">
    <location>
        <begin position="7"/>
        <end position="27"/>
    </location>
</feature>
<evidence type="ECO:0000256" key="1">
    <source>
        <dbReference type="SAM" id="Phobius"/>
    </source>
</evidence>
<keyword evidence="4" id="KW-1185">Reference proteome</keyword>
<feature type="transmembrane region" description="Helical" evidence="1">
    <location>
        <begin position="75"/>
        <end position="93"/>
    </location>
</feature>
<keyword evidence="1" id="KW-0812">Transmembrane</keyword>
<evidence type="ECO:0000259" key="2">
    <source>
        <dbReference type="Pfam" id="PF04892"/>
    </source>
</evidence>
<name>A0A916S3F5_9BACI</name>
<evidence type="ECO:0000313" key="3">
    <source>
        <dbReference type="EMBL" id="GGA79896.1"/>
    </source>
</evidence>